<keyword evidence="1" id="KW-0732">Signal</keyword>
<feature type="domain" description="SH3b" evidence="2">
    <location>
        <begin position="50"/>
        <end position="113"/>
    </location>
</feature>
<dbReference type="InterPro" id="IPR010466">
    <property type="entry name" value="DUF1058"/>
</dbReference>
<dbReference type="OrthoDB" id="9810773at2"/>
<comment type="caution">
    <text evidence="3">The sequence shown here is derived from an EMBL/GenBank/DDBJ whole genome shotgun (WGS) entry which is preliminary data.</text>
</comment>
<feature type="signal peptide" evidence="1">
    <location>
        <begin position="1"/>
        <end position="19"/>
    </location>
</feature>
<accession>A0A1E3H703</accession>
<evidence type="ECO:0000313" key="4">
    <source>
        <dbReference type="Proteomes" id="UP000094622"/>
    </source>
</evidence>
<organism evidence="3 4">
    <name type="scientific">Methylobrevis pamukkalensis</name>
    <dbReference type="NCBI Taxonomy" id="1439726"/>
    <lineage>
        <taxon>Bacteria</taxon>
        <taxon>Pseudomonadati</taxon>
        <taxon>Pseudomonadota</taxon>
        <taxon>Alphaproteobacteria</taxon>
        <taxon>Hyphomicrobiales</taxon>
        <taxon>Pleomorphomonadaceae</taxon>
        <taxon>Methylobrevis</taxon>
    </lineage>
</organism>
<gene>
    <name evidence="3" type="ORF">A6302_00503</name>
</gene>
<dbReference type="Pfam" id="PF06347">
    <property type="entry name" value="SH3_4"/>
    <property type="match status" value="2"/>
</dbReference>
<evidence type="ECO:0000256" key="1">
    <source>
        <dbReference type="SAM" id="SignalP"/>
    </source>
</evidence>
<name>A0A1E3H703_9HYPH</name>
<dbReference type="SMART" id="SM00287">
    <property type="entry name" value="SH3b"/>
    <property type="match status" value="1"/>
</dbReference>
<evidence type="ECO:0000313" key="3">
    <source>
        <dbReference type="EMBL" id="ODN72100.1"/>
    </source>
</evidence>
<dbReference type="RefSeq" id="WP_069305668.1">
    <property type="nucleotide sequence ID" value="NZ_MCRJ01000007.1"/>
</dbReference>
<dbReference type="Gene3D" id="2.30.30.40">
    <property type="entry name" value="SH3 Domains"/>
    <property type="match status" value="1"/>
</dbReference>
<feature type="chain" id="PRO_5009129008" evidence="1">
    <location>
        <begin position="20"/>
        <end position="186"/>
    </location>
</feature>
<reference evidence="3 4" key="1">
    <citation type="submission" date="2016-07" db="EMBL/GenBank/DDBJ databases">
        <title>Draft Genome Sequence of Methylobrevis pamukkalensis PK2.</title>
        <authorList>
            <person name="Vasilenko O.V."/>
            <person name="Doronina N.V."/>
            <person name="Shmareva M.N."/>
            <person name="Tarlachkov S.V."/>
            <person name="Mustakhimov I."/>
            <person name="Trotsenko Y.A."/>
        </authorList>
    </citation>
    <scope>NUCLEOTIDE SEQUENCE [LARGE SCALE GENOMIC DNA]</scope>
    <source>
        <strain evidence="3 4">PK2</strain>
    </source>
</reference>
<proteinExistence type="predicted"/>
<sequence>MLRSLVIALVIALVGGLPAAAIPAAAQQTDGSGTPGAAQRKGSSTGLRVPRFVSLKSDAVNVRVGPSRQHAIVWRYVRSGMPVEVTQEFDNWRRIRDFEGAEGWVFHSLLSGVRSALVSPWDTNATPVPIRRDARLDSPVVTRLEPGVQGRVDTCDGQWCHLEGDQFEGWIEQDALWGVYPGEIFD</sequence>
<protein>
    <submittedName>
        <fullName evidence="3">Bacterial SH3 domain protein</fullName>
    </submittedName>
</protein>
<dbReference type="AlphaFoldDB" id="A0A1E3H703"/>
<dbReference type="InterPro" id="IPR003646">
    <property type="entry name" value="SH3-like_bac-type"/>
</dbReference>
<dbReference type="Proteomes" id="UP000094622">
    <property type="component" value="Unassembled WGS sequence"/>
</dbReference>
<keyword evidence="4" id="KW-1185">Reference proteome</keyword>
<evidence type="ECO:0000259" key="2">
    <source>
        <dbReference type="SMART" id="SM00287"/>
    </source>
</evidence>
<dbReference type="EMBL" id="MCRJ01000007">
    <property type="protein sequence ID" value="ODN72100.1"/>
    <property type="molecule type" value="Genomic_DNA"/>
</dbReference>